<dbReference type="SUPFAM" id="SSF54928">
    <property type="entry name" value="RNA-binding domain, RBD"/>
    <property type="match status" value="1"/>
</dbReference>
<dbReference type="Pfam" id="PF00076">
    <property type="entry name" value="RRM_1"/>
    <property type="match status" value="1"/>
</dbReference>
<keyword evidence="1 2" id="KW-0694">RNA-binding</keyword>
<dbReference type="Gene3D" id="3.30.70.330">
    <property type="match status" value="1"/>
</dbReference>
<evidence type="ECO:0000256" key="1">
    <source>
        <dbReference type="ARBA" id="ARBA00022884"/>
    </source>
</evidence>
<dbReference type="KEGG" id="nnu:104599867"/>
<dbReference type="OMA" id="DYDMPAS"/>
<dbReference type="GO" id="GO:0003729">
    <property type="term" value="F:mRNA binding"/>
    <property type="evidence" value="ECO:0000318"/>
    <property type="project" value="GO_Central"/>
</dbReference>
<dbReference type="GeneID" id="104599867"/>
<protein>
    <submittedName>
        <fullName evidence="6 7">RNA-binding protein 1-like isoform X1</fullName>
    </submittedName>
</protein>
<gene>
    <name evidence="6 7 8" type="primary">LOC104599867</name>
</gene>
<dbReference type="CDD" id="cd21618">
    <property type="entry name" value="RRM_AtNSRA_like"/>
    <property type="match status" value="1"/>
</dbReference>
<dbReference type="SMART" id="SM00360">
    <property type="entry name" value="RRM"/>
    <property type="match status" value="1"/>
</dbReference>
<dbReference type="AlphaFoldDB" id="A0A1U8A3I6"/>
<keyword evidence="5" id="KW-1185">Reference proteome</keyword>
<sequence>MADGYWNRQPSLNPSFGLPKRPRPDYASTVADFPPHQVPSGHEMLNYLPRDEDRGGTRVLKDTKTLGSAYDRYLQSAQLSSFGSGEASNFGGGTGFGRGVGAGTPSLPVGEPDMIGGRGPVNPDLAPNGRGMGFGGLQVDRPGREMPPLPPDASSTLFVEGLPPDSTRREVGHIFRPFLGFKEVRLVNKEPRHRGGDPLILCFVDFTTPACAATALNALQGYKMDLQDPDSSILRLQFARFPGPRSGPGPRGKR</sequence>
<evidence type="ECO:0000256" key="3">
    <source>
        <dbReference type="SAM" id="MobiDB-lite"/>
    </source>
</evidence>
<dbReference type="Proteomes" id="UP000189703">
    <property type="component" value="Unplaced"/>
</dbReference>
<dbReference type="RefSeq" id="XP_010260910.1">
    <property type="nucleotide sequence ID" value="XM_010262608.2"/>
</dbReference>
<evidence type="ECO:0000256" key="2">
    <source>
        <dbReference type="PROSITE-ProRule" id="PRU00176"/>
    </source>
</evidence>
<feature type="domain" description="RRM" evidence="4">
    <location>
        <begin position="155"/>
        <end position="241"/>
    </location>
</feature>
<dbReference type="OrthoDB" id="431169at2759"/>
<dbReference type="RefSeq" id="XP_010260909.1">
    <property type="nucleotide sequence ID" value="XM_010262607.2"/>
</dbReference>
<evidence type="ECO:0000313" key="5">
    <source>
        <dbReference type="Proteomes" id="UP000189703"/>
    </source>
</evidence>
<feature type="region of interest" description="Disordered" evidence="3">
    <location>
        <begin position="1"/>
        <end position="41"/>
    </location>
</feature>
<accession>A0A1U8A3I6</accession>
<evidence type="ECO:0000313" key="6">
    <source>
        <dbReference type="RefSeq" id="XP_010260909.1"/>
    </source>
</evidence>
<proteinExistence type="predicted"/>
<organism evidence="5 7">
    <name type="scientific">Nelumbo nucifera</name>
    <name type="common">Sacred lotus</name>
    <dbReference type="NCBI Taxonomy" id="4432"/>
    <lineage>
        <taxon>Eukaryota</taxon>
        <taxon>Viridiplantae</taxon>
        <taxon>Streptophyta</taxon>
        <taxon>Embryophyta</taxon>
        <taxon>Tracheophyta</taxon>
        <taxon>Spermatophyta</taxon>
        <taxon>Magnoliopsida</taxon>
        <taxon>Proteales</taxon>
        <taxon>Nelumbonaceae</taxon>
        <taxon>Nelumbo</taxon>
    </lineage>
</organism>
<dbReference type="InterPro" id="IPR000504">
    <property type="entry name" value="RRM_dom"/>
</dbReference>
<dbReference type="PROSITE" id="PS50102">
    <property type="entry name" value="RRM"/>
    <property type="match status" value="1"/>
</dbReference>
<evidence type="ECO:0000259" key="4">
    <source>
        <dbReference type="PROSITE" id="PS50102"/>
    </source>
</evidence>
<dbReference type="InterPro" id="IPR012677">
    <property type="entry name" value="Nucleotide-bd_a/b_plait_sf"/>
</dbReference>
<reference evidence="6 7" key="1">
    <citation type="submission" date="2025-04" db="UniProtKB">
        <authorList>
            <consortium name="RefSeq"/>
        </authorList>
    </citation>
    <scope>IDENTIFICATION</scope>
</reference>
<dbReference type="eggNOG" id="ENOG502QVUV">
    <property type="taxonomic scope" value="Eukaryota"/>
</dbReference>
<dbReference type="PANTHER" id="PTHR10501">
    <property type="entry name" value="U1 SMALL NUCLEAR RIBONUCLEOPROTEIN A/U2 SMALL NUCLEAR RIBONUCLEOPROTEIN B"/>
    <property type="match status" value="1"/>
</dbReference>
<name>A0A1U8A3I6_NELNU</name>
<dbReference type="RefSeq" id="XP_010260911.1">
    <property type="nucleotide sequence ID" value="XM_010262609.2"/>
</dbReference>
<evidence type="ECO:0000313" key="8">
    <source>
        <dbReference type="RefSeq" id="XP_010260911.1"/>
    </source>
</evidence>
<evidence type="ECO:0000313" key="7">
    <source>
        <dbReference type="RefSeq" id="XP_010260910.1"/>
    </source>
</evidence>
<dbReference type="InterPro" id="IPR035979">
    <property type="entry name" value="RBD_domain_sf"/>
</dbReference>